<dbReference type="GO" id="GO:0007165">
    <property type="term" value="P:signal transduction"/>
    <property type="evidence" value="ECO:0007669"/>
    <property type="project" value="InterPro"/>
</dbReference>
<dbReference type="SUPFAM" id="SSF52200">
    <property type="entry name" value="Toll/Interleukin receptor TIR domain"/>
    <property type="match status" value="1"/>
</dbReference>
<dbReference type="InterPro" id="IPR000157">
    <property type="entry name" value="TIR_dom"/>
</dbReference>
<name>A0AAQ3JLM1_9LILI</name>
<dbReference type="InterPro" id="IPR035897">
    <property type="entry name" value="Toll_tir_struct_dom_sf"/>
</dbReference>
<keyword evidence="4" id="KW-1185">Reference proteome</keyword>
<dbReference type="Gene3D" id="3.40.50.10140">
    <property type="entry name" value="Toll/interleukin-1 receptor homology (TIR) domain"/>
    <property type="match status" value="1"/>
</dbReference>
<accession>A0AAQ3JLM1</accession>
<sequence>MASLRRVLPYRATAVAKILKRSKEEAAIGRAAAAARRVMVASSTRKVVVASDRSCDVFLSHRGVDTKKSLAGLLYDRLVEMNVKPFLDNRSMQPGDKLYECIDAGIRQSKVGVAIFSPRYCDSVFCLHELAMMVESQKKLIPVFCDVKPSELLVKDAAAYSPEDLNRYMKAIQEAKLTVGLTFDSKNGNWSNLVSRTAKIVLKCMKDERDR</sequence>
<feature type="domain" description="TIR" evidence="2">
    <location>
        <begin position="53"/>
        <end position="176"/>
    </location>
</feature>
<dbReference type="EMBL" id="CP136890">
    <property type="protein sequence ID" value="WOK91917.1"/>
    <property type="molecule type" value="Genomic_DNA"/>
</dbReference>
<evidence type="ECO:0000313" key="3">
    <source>
        <dbReference type="EMBL" id="WOK91917.1"/>
    </source>
</evidence>
<dbReference type="Proteomes" id="UP001327560">
    <property type="component" value="Chromosome 1"/>
</dbReference>
<dbReference type="PROSITE" id="PS50104">
    <property type="entry name" value="TIR"/>
    <property type="match status" value="1"/>
</dbReference>
<dbReference type="PANTHER" id="PTHR32009:SF131">
    <property type="entry name" value="OS07G0566800 PROTEIN"/>
    <property type="match status" value="1"/>
</dbReference>
<dbReference type="SMART" id="SM00255">
    <property type="entry name" value="TIR"/>
    <property type="match status" value="1"/>
</dbReference>
<dbReference type="PANTHER" id="PTHR32009">
    <property type="entry name" value="TMV RESISTANCE PROTEIN N-LIKE"/>
    <property type="match status" value="1"/>
</dbReference>
<protein>
    <submittedName>
        <fullName evidence="3">Protein VARIATION IN COMPOUND TRIGGERED ROOT growth response-like</fullName>
    </submittedName>
</protein>
<keyword evidence="1" id="KW-0520">NAD</keyword>
<dbReference type="AlphaFoldDB" id="A0AAQ3JLM1"/>
<evidence type="ECO:0000313" key="4">
    <source>
        <dbReference type="Proteomes" id="UP001327560"/>
    </source>
</evidence>
<dbReference type="Pfam" id="PF13676">
    <property type="entry name" value="TIR_2"/>
    <property type="match status" value="1"/>
</dbReference>
<proteinExistence type="predicted"/>
<reference evidence="3 4" key="1">
    <citation type="submission" date="2023-10" db="EMBL/GenBank/DDBJ databases">
        <title>Chromosome-scale genome assembly provides insights into flower coloration mechanisms of Canna indica.</title>
        <authorList>
            <person name="Li C."/>
        </authorList>
    </citation>
    <scope>NUCLEOTIDE SEQUENCE [LARGE SCALE GENOMIC DNA]</scope>
    <source>
        <tissue evidence="3">Flower</tissue>
    </source>
</reference>
<organism evidence="3 4">
    <name type="scientific">Canna indica</name>
    <name type="common">Indian-shot</name>
    <dbReference type="NCBI Taxonomy" id="4628"/>
    <lineage>
        <taxon>Eukaryota</taxon>
        <taxon>Viridiplantae</taxon>
        <taxon>Streptophyta</taxon>
        <taxon>Embryophyta</taxon>
        <taxon>Tracheophyta</taxon>
        <taxon>Spermatophyta</taxon>
        <taxon>Magnoliopsida</taxon>
        <taxon>Liliopsida</taxon>
        <taxon>Zingiberales</taxon>
        <taxon>Cannaceae</taxon>
        <taxon>Canna</taxon>
    </lineage>
</organism>
<evidence type="ECO:0000259" key="2">
    <source>
        <dbReference type="PROSITE" id="PS50104"/>
    </source>
</evidence>
<gene>
    <name evidence="3" type="ORF">Cni_G00608</name>
</gene>
<evidence type="ECO:0000256" key="1">
    <source>
        <dbReference type="ARBA" id="ARBA00023027"/>
    </source>
</evidence>